<dbReference type="PROSITE" id="PS50977">
    <property type="entry name" value="HTH_TETR_2"/>
    <property type="match status" value="1"/>
</dbReference>
<keyword evidence="3" id="KW-0804">Transcription</keyword>
<dbReference type="PANTHER" id="PTHR30055">
    <property type="entry name" value="HTH-TYPE TRANSCRIPTIONAL REGULATOR RUTR"/>
    <property type="match status" value="1"/>
</dbReference>
<dbReference type="Pfam" id="PF21351">
    <property type="entry name" value="TetR_C_41"/>
    <property type="match status" value="1"/>
</dbReference>
<evidence type="ECO:0000256" key="1">
    <source>
        <dbReference type="ARBA" id="ARBA00023015"/>
    </source>
</evidence>
<name>U5VQE8_9ACTN</name>
<dbReference type="SUPFAM" id="SSF48498">
    <property type="entry name" value="Tetracyclin repressor-like, C-terminal domain"/>
    <property type="match status" value="1"/>
</dbReference>
<evidence type="ECO:0000256" key="5">
    <source>
        <dbReference type="SAM" id="SignalP"/>
    </source>
</evidence>
<evidence type="ECO:0000256" key="2">
    <source>
        <dbReference type="ARBA" id="ARBA00023125"/>
    </source>
</evidence>
<dbReference type="eggNOG" id="COG1309">
    <property type="taxonomic scope" value="Bacteria"/>
</dbReference>
<evidence type="ECO:0000313" key="8">
    <source>
        <dbReference type="Proteomes" id="UP000017746"/>
    </source>
</evidence>
<feature type="chain" id="PRO_5004665142" evidence="5">
    <location>
        <begin position="29"/>
        <end position="200"/>
    </location>
</feature>
<dbReference type="AlphaFoldDB" id="U5VQE8"/>
<dbReference type="RefSeq" id="WP_023357979.1">
    <property type="nucleotide sequence ID" value="NC_022657.1"/>
</dbReference>
<dbReference type="HOGENOM" id="CLU_069356_24_2_11"/>
<gene>
    <name evidence="7" type="ORF">AFR_03725</name>
</gene>
<feature type="signal peptide" evidence="5">
    <location>
        <begin position="1"/>
        <end position="28"/>
    </location>
</feature>
<dbReference type="SUPFAM" id="SSF46689">
    <property type="entry name" value="Homeodomain-like"/>
    <property type="match status" value="1"/>
</dbReference>
<dbReference type="Proteomes" id="UP000017746">
    <property type="component" value="Chromosome"/>
</dbReference>
<dbReference type="InterPro" id="IPR009057">
    <property type="entry name" value="Homeodomain-like_sf"/>
</dbReference>
<keyword evidence="8" id="KW-1185">Reference proteome</keyword>
<protein>
    <submittedName>
        <fullName evidence="7">TetR family transcriptional regulator</fullName>
    </submittedName>
</protein>
<keyword evidence="2 4" id="KW-0238">DNA-binding</keyword>
<dbReference type="PANTHER" id="PTHR30055:SF234">
    <property type="entry name" value="HTH-TYPE TRANSCRIPTIONAL REGULATOR BETI"/>
    <property type="match status" value="1"/>
</dbReference>
<reference evidence="7 8" key="1">
    <citation type="journal article" date="2014" name="J. Biotechnol.">
        <title>Complete genome sequence of the actinobacterium Actinoplanes friuliensis HAG 010964, producer of the lipopeptide antibiotic friulimycin.</title>
        <authorList>
            <person name="Ruckert C."/>
            <person name="Szczepanowski R."/>
            <person name="Albersmeier A."/>
            <person name="Goesmann A."/>
            <person name="Fischer N."/>
            <person name="Steinkamper A."/>
            <person name="Puhler A."/>
            <person name="Biener R."/>
            <person name="Schwartz D."/>
            <person name="Kalinowski J."/>
        </authorList>
    </citation>
    <scope>NUCLEOTIDE SEQUENCE [LARGE SCALE GENOMIC DNA]</scope>
    <source>
        <strain evidence="7 8">DSM 7358</strain>
    </source>
</reference>
<dbReference type="PRINTS" id="PR00455">
    <property type="entry name" value="HTHTETR"/>
</dbReference>
<organism evidence="7 8">
    <name type="scientific">Actinoplanes friuliensis DSM 7358</name>
    <dbReference type="NCBI Taxonomy" id="1246995"/>
    <lineage>
        <taxon>Bacteria</taxon>
        <taxon>Bacillati</taxon>
        <taxon>Actinomycetota</taxon>
        <taxon>Actinomycetes</taxon>
        <taxon>Micromonosporales</taxon>
        <taxon>Micromonosporaceae</taxon>
        <taxon>Actinoplanes</taxon>
    </lineage>
</organism>
<feature type="DNA-binding region" description="H-T-H motif" evidence="4">
    <location>
        <begin position="36"/>
        <end position="55"/>
    </location>
</feature>
<keyword evidence="5" id="KW-0732">Signal</keyword>
<accession>U5VQE8</accession>
<dbReference type="InterPro" id="IPR036271">
    <property type="entry name" value="Tet_transcr_reg_TetR-rel_C_sf"/>
</dbReference>
<proteinExistence type="predicted"/>
<dbReference type="EMBL" id="CP006272">
    <property type="protein sequence ID" value="AGZ39034.1"/>
    <property type="molecule type" value="Genomic_DNA"/>
</dbReference>
<dbReference type="InterPro" id="IPR001647">
    <property type="entry name" value="HTH_TetR"/>
</dbReference>
<dbReference type="GO" id="GO:0000976">
    <property type="term" value="F:transcription cis-regulatory region binding"/>
    <property type="evidence" value="ECO:0007669"/>
    <property type="project" value="TreeGrafter"/>
</dbReference>
<keyword evidence="1" id="KW-0805">Transcription regulation</keyword>
<dbReference type="Gene3D" id="1.10.357.10">
    <property type="entry name" value="Tetracycline Repressor, domain 2"/>
    <property type="match status" value="1"/>
</dbReference>
<dbReference type="Pfam" id="PF00440">
    <property type="entry name" value="TetR_N"/>
    <property type="match status" value="1"/>
</dbReference>
<evidence type="ECO:0000313" key="7">
    <source>
        <dbReference type="EMBL" id="AGZ39034.1"/>
    </source>
</evidence>
<dbReference type="InterPro" id="IPR050109">
    <property type="entry name" value="HTH-type_TetR-like_transc_reg"/>
</dbReference>
<sequence>MKSERRTQDQRSATTRAALISAARPLFAASGFAAVSTEAIVRAAGVTRGAMYHQFADKTELFAAVFEAVEAELTQRIDAAVGSSGESDPITLMKLGAATWLDAGAEPEIQRIVLVEAPAVLGWERWREISMRYGMGLVKSLLEYAITAGRVPAQPVEPLAHVLIGALDEASMYVARATDPAQARREVGAVIDQLVQSLAA</sequence>
<dbReference type="InterPro" id="IPR049484">
    <property type="entry name" value="Rv0078-like_C"/>
</dbReference>
<evidence type="ECO:0000256" key="3">
    <source>
        <dbReference type="ARBA" id="ARBA00023163"/>
    </source>
</evidence>
<dbReference type="OrthoDB" id="9805134at2"/>
<evidence type="ECO:0000256" key="4">
    <source>
        <dbReference type="PROSITE-ProRule" id="PRU00335"/>
    </source>
</evidence>
<dbReference type="KEGG" id="afs:AFR_03725"/>
<evidence type="ECO:0000259" key="6">
    <source>
        <dbReference type="PROSITE" id="PS50977"/>
    </source>
</evidence>
<dbReference type="STRING" id="1246995.AFR_03725"/>
<feature type="domain" description="HTH tetR-type" evidence="6">
    <location>
        <begin position="13"/>
        <end position="73"/>
    </location>
</feature>
<dbReference type="PATRIC" id="fig|1246995.3.peg.752"/>
<dbReference type="GO" id="GO:0003700">
    <property type="term" value="F:DNA-binding transcription factor activity"/>
    <property type="evidence" value="ECO:0007669"/>
    <property type="project" value="TreeGrafter"/>
</dbReference>